<evidence type="ECO:0000313" key="2">
    <source>
        <dbReference type="EMBL" id="KAH3882243.1"/>
    </source>
</evidence>
<comment type="caution">
    <text evidence="2">The sequence shown here is derived from an EMBL/GenBank/DDBJ whole genome shotgun (WGS) entry which is preliminary data.</text>
</comment>
<dbReference type="Proteomes" id="UP000828390">
    <property type="component" value="Unassembled WGS sequence"/>
</dbReference>
<sequence length="97" mass="10719">MRRLICDNTSCILVPHSVPIVDWPAQRDQPDVTPGPGAAATGRGDNRRPSETLAGGDPCPMGQLPSEELWQQPTDRQLWRRHQGLLVFKDLSGMLCC</sequence>
<reference evidence="2" key="2">
    <citation type="submission" date="2020-11" db="EMBL/GenBank/DDBJ databases">
        <authorList>
            <person name="McCartney M.A."/>
            <person name="Auch B."/>
            <person name="Kono T."/>
            <person name="Mallez S."/>
            <person name="Becker A."/>
            <person name="Gohl D.M."/>
            <person name="Silverstein K.A.T."/>
            <person name="Koren S."/>
            <person name="Bechman K.B."/>
            <person name="Herman A."/>
            <person name="Abrahante J.E."/>
            <person name="Garbe J."/>
        </authorList>
    </citation>
    <scope>NUCLEOTIDE SEQUENCE</scope>
    <source>
        <strain evidence="2">Duluth1</strain>
        <tissue evidence="2">Whole animal</tissue>
    </source>
</reference>
<evidence type="ECO:0000256" key="1">
    <source>
        <dbReference type="SAM" id="MobiDB-lite"/>
    </source>
</evidence>
<gene>
    <name evidence="2" type="ORF">DPMN_006177</name>
</gene>
<organism evidence="2 3">
    <name type="scientific">Dreissena polymorpha</name>
    <name type="common">Zebra mussel</name>
    <name type="synonym">Mytilus polymorpha</name>
    <dbReference type="NCBI Taxonomy" id="45954"/>
    <lineage>
        <taxon>Eukaryota</taxon>
        <taxon>Metazoa</taxon>
        <taxon>Spiralia</taxon>
        <taxon>Lophotrochozoa</taxon>
        <taxon>Mollusca</taxon>
        <taxon>Bivalvia</taxon>
        <taxon>Autobranchia</taxon>
        <taxon>Heteroconchia</taxon>
        <taxon>Euheterodonta</taxon>
        <taxon>Imparidentia</taxon>
        <taxon>Neoheterodontei</taxon>
        <taxon>Myida</taxon>
        <taxon>Dreissenoidea</taxon>
        <taxon>Dreissenidae</taxon>
        <taxon>Dreissena</taxon>
    </lineage>
</organism>
<proteinExistence type="predicted"/>
<keyword evidence="3" id="KW-1185">Reference proteome</keyword>
<evidence type="ECO:0000313" key="3">
    <source>
        <dbReference type="Proteomes" id="UP000828390"/>
    </source>
</evidence>
<dbReference type="EMBL" id="JAIWYP010000001">
    <property type="protein sequence ID" value="KAH3882243.1"/>
    <property type="molecule type" value="Genomic_DNA"/>
</dbReference>
<accession>A0A9D4MRH9</accession>
<reference evidence="2" key="1">
    <citation type="journal article" date="2019" name="bioRxiv">
        <title>The Genome of the Zebra Mussel, Dreissena polymorpha: A Resource for Invasive Species Research.</title>
        <authorList>
            <person name="McCartney M.A."/>
            <person name="Auch B."/>
            <person name="Kono T."/>
            <person name="Mallez S."/>
            <person name="Zhang Y."/>
            <person name="Obille A."/>
            <person name="Becker A."/>
            <person name="Abrahante J.E."/>
            <person name="Garbe J."/>
            <person name="Badalamenti J.P."/>
            <person name="Herman A."/>
            <person name="Mangelson H."/>
            <person name="Liachko I."/>
            <person name="Sullivan S."/>
            <person name="Sone E.D."/>
            <person name="Koren S."/>
            <person name="Silverstein K.A.T."/>
            <person name="Beckman K.B."/>
            <person name="Gohl D.M."/>
        </authorList>
    </citation>
    <scope>NUCLEOTIDE SEQUENCE</scope>
    <source>
        <strain evidence="2">Duluth1</strain>
        <tissue evidence="2">Whole animal</tissue>
    </source>
</reference>
<name>A0A9D4MRH9_DREPO</name>
<protein>
    <submittedName>
        <fullName evidence="2">Uncharacterized protein</fullName>
    </submittedName>
</protein>
<dbReference type="AlphaFoldDB" id="A0A9D4MRH9"/>
<feature type="region of interest" description="Disordered" evidence="1">
    <location>
        <begin position="23"/>
        <end position="66"/>
    </location>
</feature>